<accession>A0A1F6V6D9</accession>
<dbReference type="Proteomes" id="UP000177370">
    <property type="component" value="Unassembled WGS sequence"/>
</dbReference>
<evidence type="ECO:0000256" key="3">
    <source>
        <dbReference type="ARBA" id="ARBA00022781"/>
    </source>
</evidence>
<dbReference type="PANTHER" id="PTHR11910">
    <property type="entry name" value="ATP SYNTHASE DELTA CHAIN"/>
    <property type="match status" value="1"/>
</dbReference>
<evidence type="ECO:0000256" key="6">
    <source>
        <dbReference type="ARBA" id="ARBA00023310"/>
    </source>
</evidence>
<evidence type="ECO:0000256" key="5">
    <source>
        <dbReference type="ARBA" id="ARBA00023136"/>
    </source>
</evidence>
<keyword evidence="3" id="KW-0375">Hydrogen ion transport</keyword>
<proteinExistence type="predicted"/>
<keyword evidence="6" id="KW-0066">ATP synthesis</keyword>
<keyword evidence="2" id="KW-0813">Transport</keyword>
<dbReference type="AlphaFoldDB" id="A0A1F6V6D9"/>
<gene>
    <name evidence="7" type="ORF">A2647_05000</name>
</gene>
<organism evidence="7 8">
    <name type="scientific">Candidatus Nomurabacteria bacterium RIFCSPHIGHO2_01_FULL_40_24b</name>
    <dbReference type="NCBI Taxonomy" id="1801739"/>
    <lineage>
        <taxon>Bacteria</taxon>
        <taxon>Candidatus Nomuraibacteriota</taxon>
    </lineage>
</organism>
<evidence type="ECO:0000256" key="1">
    <source>
        <dbReference type="ARBA" id="ARBA00004370"/>
    </source>
</evidence>
<sequence>MKISPQNIAEAVYKATEGKSGQDLTALLKRSVRILVNRRMLGKSNEVLGALQNIFDKKSGTIRMKVTSARGVGSEAKSALENEIKKKYKAQNVISEFFEKRQLLGGVKVEVGDEVLDNTYRNKLNKLEQFLIQAK</sequence>
<dbReference type="Pfam" id="PF00213">
    <property type="entry name" value="OSCP"/>
    <property type="match status" value="1"/>
</dbReference>
<evidence type="ECO:0000313" key="8">
    <source>
        <dbReference type="Proteomes" id="UP000177370"/>
    </source>
</evidence>
<keyword evidence="5" id="KW-0472">Membrane</keyword>
<dbReference type="GO" id="GO:0046933">
    <property type="term" value="F:proton-transporting ATP synthase activity, rotational mechanism"/>
    <property type="evidence" value="ECO:0007669"/>
    <property type="project" value="InterPro"/>
</dbReference>
<evidence type="ECO:0000313" key="7">
    <source>
        <dbReference type="EMBL" id="OGI65270.1"/>
    </source>
</evidence>
<reference evidence="7 8" key="1">
    <citation type="journal article" date="2016" name="Nat. Commun.">
        <title>Thousands of microbial genomes shed light on interconnected biogeochemical processes in an aquifer system.</title>
        <authorList>
            <person name="Anantharaman K."/>
            <person name="Brown C.T."/>
            <person name="Hug L.A."/>
            <person name="Sharon I."/>
            <person name="Castelle C.J."/>
            <person name="Probst A.J."/>
            <person name="Thomas B.C."/>
            <person name="Singh A."/>
            <person name="Wilkins M.J."/>
            <person name="Karaoz U."/>
            <person name="Brodie E.L."/>
            <person name="Williams K.H."/>
            <person name="Hubbard S.S."/>
            <person name="Banfield J.F."/>
        </authorList>
    </citation>
    <scope>NUCLEOTIDE SEQUENCE [LARGE SCALE GENOMIC DNA]</scope>
</reference>
<evidence type="ECO:0000256" key="4">
    <source>
        <dbReference type="ARBA" id="ARBA00023065"/>
    </source>
</evidence>
<dbReference type="InterPro" id="IPR000711">
    <property type="entry name" value="ATPase_OSCP/dsu"/>
</dbReference>
<comment type="subcellular location">
    <subcellularLocation>
        <location evidence="1">Membrane</location>
    </subcellularLocation>
</comment>
<protein>
    <submittedName>
        <fullName evidence="7">Uncharacterized protein</fullName>
    </submittedName>
</protein>
<dbReference type="GO" id="GO:0016020">
    <property type="term" value="C:membrane"/>
    <property type="evidence" value="ECO:0007669"/>
    <property type="project" value="UniProtKB-SubCell"/>
</dbReference>
<keyword evidence="4" id="KW-0406">Ion transport</keyword>
<dbReference type="EMBL" id="MFTP01000022">
    <property type="protein sequence ID" value="OGI65270.1"/>
    <property type="molecule type" value="Genomic_DNA"/>
</dbReference>
<comment type="caution">
    <text evidence="7">The sequence shown here is derived from an EMBL/GenBank/DDBJ whole genome shotgun (WGS) entry which is preliminary data.</text>
</comment>
<name>A0A1F6V6D9_9BACT</name>
<evidence type="ECO:0000256" key="2">
    <source>
        <dbReference type="ARBA" id="ARBA00022448"/>
    </source>
</evidence>